<name>A0A6A0GR26_HYAAZ</name>
<comment type="caution">
    <text evidence="9">The sequence shown here is derived from an EMBL/GenBank/DDBJ whole genome shotgun (WGS) entry which is preliminary data.</text>
</comment>
<evidence type="ECO:0000259" key="7">
    <source>
        <dbReference type="Pfam" id="PF08016"/>
    </source>
</evidence>
<dbReference type="EMBL" id="JQDR03016716">
    <property type="protein sequence ID" value="KAA0184849.1"/>
    <property type="molecule type" value="Genomic_DNA"/>
</dbReference>
<evidence type="ECO:0000256" key="6">
    <source>
        <dbReference type="SAM" id="Phobius"/>
    </source>
</evidence>
<dbReference type="AlphaFoldDB" id="A0A6A0GR26"/>
<evidence type="ECO:0000256" key="2">
    <source>
        <dbReference type="ARBA" id="ARBA00007200"/>
    </source>
</evidence>
<keyword evidence="5 6" id="KW-0472">Membrane</keyword>
<protein>
    <submittedName>
        <fullName evidence="9">Uncharacterized protein</fullName>
    </submittedName>
</protein>
<reference evidence="9" key="3">
    <citation type="submission" date="2019-06" db="EMBL/GenBank/DDBJ databases">
        <authorList>
            <person name="Poynton C."/>
            <person name="Hasenbein S."/>
            <person name="Benoit J.B."/>
            <person name="Sepulveda M.S."/>
            <person name="Poelchau M.F."/>
            <person name="Murali S.C."/>
            <person name="Chen S."/>
            <person name="Glastad K.M."/>
            <person name="Werren J.H."/>
            <person name="Vineis J.H."/>
            <person name="Bowen J.L."/>
            <person name="Friedrich M."/>
            <person name="Jones J."/>
            <person name="Robertson H.M."/>
            <person name="Feyereisen R."/>
            <person name="Mechler-Hickson A."/>
            <person name="Mathers N."/>
            <person name="Lee C.E."/>
            <person name="Colbourne J.K."/>
            <person name="Biales A."/>
            <person name="Johnston J.S."/>
            <person name="Wellborn G.A."/>
            <person name="Rosendale A.J."/>
            <person name="Cridge A.G."/>
            <person name="Munoz-Torres M.C."/>
            <person name="Bain P.A."/>
            <person name="Manny A.R."/>
            <person name="Major K.M."/>
            <person name="Lambert F.N."/>
            <person name="Vulpe C.D."/>
            <person name="Tuck P."/>
            <person name="Blalock B.J."/>
            <person name="Lin Y.-Y."/>
            <person name="Smith M.E."/>
            <person name="Ochoa-Acuna H."/>
            <person name="Chen M.-J.M."/>
            <person name="Childers C.P."/>
            <person name="Qu J."/>
            <person name="Dugan S."/>
            <person name="Lee S.L."/>
            <person name="Chao H."/>
            <person name="Dinh H."/>
            <person name="Han Y."/>
            <person name="Doddapaneni H."/>
            <person name="Worley K.C."/>
            <person name="Muzny D.M."/>
            <person name="Gibbs R.A."/>
            <person name="Richards S."/>
        </authorList>
    </citation>
    <scope>NUCLEOTIDE SEQUENCE</scope>
    <source>
        <strain evidence="9">HAZT.00-mixed</strain>
        <tissue evidence="9">Whole organism</tissue>
    </source>
</reference>
<feature type="transmembrane region" description="Helical" evidence="6">
    <location>
        <begin position="524"/>
        <end position="545"/>
    </location>
</feature>
<keyword evidence="3 6" id="KW-0812">Transmembrane</keyword>
<dbReference type="GO" id="GO:0050982">
    <property type="term" value="P:detection of mechanical stimulus"/>
    <property type="evidence" value="ECO:0007669"/>
    <property type="project" value="TreeGrafter"/>
</dbReference>
<reference evidence="9" key="2">
    <citation type="journal article" date="2018" name="Environ. Sci. Technol.">
        <title>The Toxicogenome of Hyalella azteca: A Model for Sediment Ecotoxicology and Evolutionary Toxicology.</title>
        <authorList>
            <person name="Poynton H.C."/>
            <person name="Hasenbein S."/>
            <person name="Benoit J.B."/>
            <person name="Sepulveda M.S."/>
            <person name="Poelchau M.F."/>
            <person name="Hughes D.S.T."/>
            <person name="Murali S.C."/>
            <person name="Chen S."/>
            <person name="Glastad K.M."/>
            <person name="Goodisman M.A.D."/>
            <person name="Werren J.H."/>
            <person name="Vineis J.H."/>
            <person name="Bowen J.L."/>
            <person name="Friedrich M."/>
            <person name="Jones J."/>
            <person name="Robertson H.M."/>
            <person name="Feyereisen R."/>
            <person name="Mechler-Hickson A."/>
            <person name="Mathers N."/>
            <person name="Lee C.E."/>
            <person name="Colbourne J.K."/>
            <person name="Biales A."/>
            <person name="Johnston J.S."/>
            <person name="Wellborn G.A."/>
            <person name="Rosendale A.J."/>
            <person name="Cridge A.G."/>
            <person name="Munoz-Torres M.C."/>
            <person name="Bain P.A."/>
            <person name="Manny A.R."/>
            <person name="Major K.M."/>
            <person name="Lambert F.N."/>
            <person name="Vulpe C.D."/>
            <person name="Tuck P."/>
            <person name="Blalock B.J."/>
            <person name="Lin Y.Y."/>
            <person name="Smith M.E."/>
            <person name="Ochoa-Acuna H."/>
            <person name="Chen M.M."/>
            <person name="Childers C.P."/>
            <person name="Qu J."/>
            <person name="Dugan S."/>
            <person name="Lee S.L."/>
            <person name="Chao H."/>
            <person name="Dinh H."/>
            <person name="Han Y."/>
            <person name="Doddapaneni H."/>
            <person name="Worley K.C."/>
            <person name="Muzny D.M."/>
            <person name="Gibbs R.A."/>
            <person name="Richards S."/>
        </authorList>
    </citation>
    <scope>NUCLEOTIDE SEQUENCE</scope>
    <source>
        <strain evidence="9">HAZT.00-mixed</strain>
        <tissue evidence="9">Whole organism</tissue>
    </source>
</reference>
<dbReference type="PANTHER" id="PTHR10877">
    <property type="entry name" value="POLYCYSTIN FAMILY MEMBER"/>
    <property type="match status" value="1"/>
</dbReference>
<dbReference type="GO" id="GO:0005262">
    <property type="term" value="F:calcium channel activity"/>
    <property type="evidence" value="ECO:0007669"/>
    <property type="project" value="TreeGrafter"/>
</dbReference>
<reference evidence="9" key="1">
    <citation type="submission" date="2014-08" db="EMBL/GenBank/DDBJ databases">
        <authorList>
            <person name="Murali S."/>
            <person name="Richards S."/>
            <person name="Bandaranaike D."/>
            <person name="Bellair M."/>
            <person name="Blankenburg K."/>
            <person name="Chao H."/>
            <person name="Dinh H."/>
            <person name="Doddapaneni H."/>
            <person name="Dugan-Rocha S."/>
            <person name="Elkadiri S."/>
            <person name="Gnanaolivu R."/>
            <person name="Hughes D."/>
            <person name="Lee S."/>
            <person name="Li M."/>
            <person name="Ming W."/>
            <person name="Munidasa M."/>
            <person name="Muniz J."/>
            <person name="Nguyen L."/>
            <person name="Osuji N."/>
            <person name="Pu L.-L."/>
            <person name="Puazo M."/>
            <person name="Skinner E."/>
            <person name="Qu C."/>
            <person name="Quiroz J."/>
            <person name="Raj R."/>
            <person name="Weissenberger G."/>
            <person name="Xin Y."/>
            <person name="Zou X."/>
            <person name="Han Y."/>
            <person name="Worley K."/>
            <person name="Muzny D."/>
            <person name="Gibbs R."/>
        </authorList>
    </citation>
    <scope>NUCLEOTIDE SEQUENCE</scope>
    <source>
        <strain evidence="9">HAZT.00-mixed</strain>
        <tissue evidence="9">Whole organism</tissue>
    </source>
</reference>
<feature type="transmembrane region" description="Helical" evidence="6">
    <location>
        <begin position="120"/>
        <end position="138"/>
    </location>
</feature>
<comment type="subcellular location">
    <subcellularLocation>
        <location evidence="1">Membrane</location>
        <topology evidence="1">Multi-pass membrane protein</topology>
    </subcellularLocation>
</comment>
<dbReference type="Proteomes" id="UP000711488">
    <property type="component" value="Unassembled WGS sequence"/>
</dbReference>
<dbReference type="InterPro" id="IPR051223">
    <property type="entry name" value="Polycystin"/>
</dbReference>
<feature type="transmembrane region" description="Helical" evidence="6">
    <location>
        <begin position="490"/>
        <end position="512"/>
    </location>
</feature>
<gene>
    <name evidence="9" type="ORF">HAZT_HAZT003931</name>
</gene>
<dbReference type="Pfam" id="PF20519">
    <property type="entry name" value="Polycystin_dom"/>
    <property type="match status" value="1"/>
</dbReference>
<evidence type="ECO:0000256" key="4">
    <source>
        <dbReference type="ARBA" id="ARBA00022989"/>
    </source>
</evidence>
<dbReference type="InterPro" id="IPR046791">
    <property type="entry name" value="Polycystin_dom"/>
</dbReference>
<feature type="transmembrane region" description="Helical" evidence="6">
    <location>
        <begin position="32"/>
        <end position="54"/>
    </location>
</feature>
<evidence type="ECO:0000256" key="1">
    <source>
        <dbReference type="ARBA" id="ARBA00004141"/>
    </source>
</evidence>
<accession>A0A6A0GR26</accession>
<dbReference type="Pfam" id="PF08016">
    <property type="entry name" value="PKD_channel"/>
    <property type="match status" value="1"/>
</dbReference>
<dbReference type="PANTHER" id="PTHR10877:SF150">
    <property type="entry name" value="REJ DOMAIN-CONTAINING PROTEIN"/>
    <property type="match status" value="1"/>
</dbReference>
<evidence type="ECO:0000259" key="8">
    <source>
        <dbReference type="Pfam" id="PF20519"/>
    </source>
</evidence>
<feature type="domain" description="Polycystin" evidence="8">
    <location>
        <begin position="318"/>
        <end position="480"/>
    </location>
</feature>
<evidence type="ECO:0000256" key="3">
    <source>
        <dbReference type="ARBA" id="ARBA00022692"/>
    </source>
</evidence>
<organism evidence="9">
    <name type="scientific">Hyalella azteca</name>
    <name type="common">Amphipod</name>
    <dbReference type="NCBI Taxonomy" id="294128"/>
    <lineage>
        <taxon>Eukaryota</taxon>
        <taxon>Metazoa</taxon>
        <taxon>Ecdysozoa</taxon>
        <taxon>Arthropoda</taxon>
        <taxon>Crustacea</taxon>
        <taxon>Multicrustacea</taxon>
        <taxon>Malacostraca</taxon>
        <taxon>Eumalacostraca</taxon>
        <taxon>Peracarida</taxon>
        <taxon>Amphipoda</taxon>
        <taxon>Senticaudata</taxon>
        <taxon>Talitrida</taxon>
        <taxon>Talitroidea</taxon>
        <taxon>Hyalellidae</taxon>
        <taxon>Hyalella</taxon>
    </lineage>
</organism>
<sequence length="727" mass="81618">MLVGERQKLYHRKIDPSLIEKLRKKRLNEKEMYAIILELLVYVIFISVLLSLTYSNRSVTVYPFPVIPCASSSSNCSPPFLLPLMPPLGLELFFPVPVATYASPRPGAVLSLMPPLGLELFFPVPVATYASSWLGAVFPRSCCHLCLPSAWICSSPFLLPLMPPLLGAVLPRSCCHLCLLLAWSCFSPFLLPLMPPLGLDLFFPVPVATYASSRLGAVLPRSSCHLCLLSAWSCSSPFLLPLMPPLGFELFSHVPVAPYASSRFGAVLPRPCCYQSPPLCRDPNAFLLRENLRHSLIHEGRLDNKDFTQSYNGASPYQLKGFMNDQVNRIMGYATIRQIRAKKFTCSVPPEMRSITLECSANSGLVNEESTSYCAHWLLPTNDTRDTDDCQADEFRYATATELRSLPIWGKRDWYGGGGYVIRLRAKTDVLLERLTYLQQTHWIDRMTRATNLFGVATLIADFIPGGGIFPTYRVDGVRLLQHQGDFNLFTYLMEASFVLFVAYFTVMELRLLVRLKKKYFENYWSYVEIGLIVAGYSAIVLYVLRYASPEVLVRPVLVRPEVHVTRGTGVVVCPQVHVTKGTGPTKVHVTKGTGSTKVHVTRVLVLLKYTSPGVLVRPQVHVTRGTGTSSGTRHQGYWYDLRYTSPGVLVRPQVHVTRGTGTFSGTRHQGYWYVLRYTSLEVLVRLQVHVTRGTGTSSGTRHQEYWYVLRYTSPGVLVRPQVQLEV</sequence>
<dbReference type="GO" id="GO:0016020">
    <property type="term" value="C:membrane"/>
    <property type="evidence" value="ECO:0007669"/>
    <property type="project" value="UniProtKB-SubCell"/>
</dbReference>
<keyword evidence="4 6" id="KW-1133">Transmembrane helix</keyword>
<proteinExistence type="inferred from homology"/>
<dbReference type="InterPro" id="IPR013122">
    <property type="entry name" value="PKD1_2_channel"/>
</dbReference>
<evidence type="ECO:0000256" key="5">
    <source>
        <dbReference type="ARBA" id="ARBA00023136"/>
    </source>
</evidence>
<feature type="transmembrane region" description="Helical" evidence="6">
    <location>
        <begin position="450"/>
        <end position="470"/>
    </location>
</feature>
<comment type="similarity">
    <text evidence="2">Belongs to the polycystin family.</text>
</comment>
<feature type="domain" description="Polycystin cation channel PKD1/PKD2" evidence="7">
    <location>
        <begin position="486"/>
        <end position="557"/>
    </location>
</feature>
<evidence type="ECO:0000313" key="9">
    <source>
        <dbReference type="EMBL" id="KAA0184849.1"/>
    </source>
</evidence>